<dbReference type="PANTHER" id="PTHR18866">
    <property type="entry name" value="CARBOXYLASE:PYRUVATE/ACETYL-COA/PROPIONYL-COA CARBOXYLASE"/>
    <property type="match status" value="1"/>
</dbReference>
<keyword evidence="1" id="KW-0436">Ligase</keyword>
<dbReference type="Pfam" id="PF02785">
    <property type="entry name" value="Biotin_carb_C"/>
    <property type="match status" value="1"/>
</dbReference>
<dbReference type="AlphaFoldDB" id="A0A1Y1SFY5"/>
<dbReference type="GO" id="GO:0046872">
    <property type="term" value="F:metal ion binding"/>
    <property type="evidence" value="ECO:0007669"/>
    <property type="project" value="InterPro"/>
</dbReference>
<dbReference type="SUPFAM" id="SSF56059">
    <property type="entry name" value="Glutathione synthetase ATP-binding domain-like"/>
    <property type="match status" value="1"/>
</dbReference>
<dbReference type="RefSeq" id="WP_083559132.1">
    <property type="nucleotide sequence ID" value="NZ_AQQV01000001.1"/>
</dbReference>
<sequence>MNTQDWPFDTVLVANRGEIAVRILRSIHAAGLRGVVVYHAADRLSPAVAAADVAVEISGETPVAAYLDGAQIIQAACESGAGAIHPGYGFLSENAPFARAVAEAGLIFVGPTPEQIELMGDKVRARAFVEKAGFPVAPSAIEDDDPATFVERAREVPFPILIKPAAGGGGKGMRVVRDPADLEGEIERARSEGQRYFGDGRLYVERYIENPRHIEVQILGDSHGNVVHLFERECSVQRRFQKIIEETPSPALTPEIRSKICETAAGIARSAGYVNAGTVEFIYGEGGEFYFLETNTRLQVEHPVTEQITGVDLALQQLCIAAGEPLPFSQDDITSQGHSIEFRIYAEDAAAGFTPTTGPVLQWTPAQGEGVRMDSGIAQGQAVTAAFDPMLAKLIVTGADREEARARADKALRELVLLGCKTNTSFLRQVLNHPAFVRGDVHTGFLDAHPELAQEPELDTLSLNKLLAVAAAMTRPMRDVADAVPTMHAAMGEWRN</sequence>
<dbReference type="EMBL" id="AQQV01000001">
    <property type="protein sequence ID" value="ORE88498.1"/>
    <property type="molecule type" value="Genomic_DNA"/>
</dbReference>
<dbReference type="SMART" id="SM00878">
    <property type="entry name" value="Biotin_carb_C"/>
    <property type="match status" value="1"/>
</dbReference>
<dbReference type="InterPro" id="IPR050856">
    <property type="entry name" value="Biotin_carboxylase_complex"/>
</dbReference>
<evidence type="ECO:0000313" key="9">
    <source>
        <dbReference type="Proteomes" id="UP000192342"/>
    </source>
</evidence>
<dbReference type="PROSITE" id="PS00866">
    <property type="entry name" value="CPSASE_1"/>
    <property type="match status" value="1"/>
</dbReference>
<dbReference type="SUPFAM" id="SSF51246">
    <property type="entry name" value="Rudiment single hybrid motif"/>
    <property type="match status" value="1"/>
</dbReference>
<dbReference type="PROSITE" id="PS50979">
    <property type="entry name" value="BC"/>
    <property type="match status" value="1"/>
</dbReference>
<dbReference type="Gene3D" id="3.30.470.20">
    <property type="entry name" value="ATP-grasp fold, B domain"/>
    <property type="match status" value="1"/>
</dbReference>
<evidence type="ECO:0000256" key="4">
    <source>
        <dbReference type="ARBA" id="ARBA00023267"/>
    </source>
</evidence>
<feature type="domain" description="Biotin carboxylation" evidence="7">
    <location>
        <begin position="7"/>
        <end position="451"/>
    </location>
</feature>
<keyword evidence="3 5" id="KW-0067">ATP-binding</keyword>
<evidence type="ECO:0000259" key="6">
    <source>
        <dbReference type="PROSITE" id="PS50975"/>
    </source>
</evidence>
<dbReference type="STRING" id="1317117.ATO7_01445"/>
<dbReference type="InterPro" id="IPR005481">
    <property type="entry name" value="BC-like_N"/>
</dbReference>
<dbReference type="Proteomes" id="UP000192342">
    <property type="component" value="Unassembled WGS sequence"/>
</dbReference>
<keyword evidence="4" id="KW-0092">Biotin</keyword>
<gene>
    <name evidence="8" type="ORF">ATO7_01445</name>
</gene>
<dbReference type="InterPro" id="IPR005482">
    <property type="entry name" value="Biotin_COase_C"/>
</dbReference>
<keyword evidence="2 5" id="KW-0547">Nucleotide-binding</keyword>
<name>A0A1Y1SFY5_9GAMM</name>
<dbReference type="InterPro" id="IPR005479">
    <property type="entry name" value="CPAse_ATP-bd"/>
</dbReference>
<comment type="caution">
    <text evidence="8">The sequence shown here is derived from an EMBL/GenBank/DDBJ whole genome shotgun (WGS) entry which is preliminary data.</text>
</comment>
<dbReference type="GO" id="GO:0016874">
    <property type="term" value="F:ligase activity"/>
    <property type="evidence" value="ECO:0007669"/>
    <property type="project" value="UniProtKB-KW"/>
</dbReference>
<dbReference type="InterPro" id="IPR011764">
    <property type="entry name" value="Biotin_carboxylation_dom"/>
</dbReference>
<dbReference type="GO" id="GO:0005524">
    <property type="term" value="F:ATP binding"/>
    <property type="evidence" value="ECO:0007669"/>
    <property type="project" value="UniProtKB-UniRule"/>
</dbReference>
<dbReference type="Pfam" id="PF00289">
    <property type="entry name" value="Biotin_carb_N"/>
    <property type="match status" value="1"/>
</dbReference>
<dbReference type="PROSITE" id="PS50975">
    <property type="entry name" value="ATP_GRASP"/>
    <property type="match status" value="1"/>
</dbReference>
<dbReference type="Pfam" id="PF02786">
    <property type="entry name" value="CPSase_L_D2"/>
    <property type="match status" value="1"/>
</dbReference>
<evidence type="ECO:0000256" key="1">
    <source>
        <dbReference type="ARBA" id="ARBA00022598"/>
    </source>
</evidence>
<reference evidence="8 9" key="1">
    <citation type="submission" date="2013-04" db="EMBL/GenBank/DDBJ databases">
        <title>Oceanococcus atlanticus 22II-S10r2 Genome Sequencing.</title>
        <authorList>
            <person name="Lai Q."/>
            <person name="Li G."/>
            <person name="Shao Z."/>
        </authorList>
    </citation>
    <scope>NUCLEOTIDE SEQUENCE [LARGE SCALE GENOMIC DNA]</scope>
    <source>
        <strain evidence="8 9">22II-S10r2</strain>
    </source>
</reference>
<evidence type="ECO:0000256" key="2">
    <source>
        <dbReference type="ARBA" id="ARBA00022741"/>
    </source>
</evidence>
<dbReference type="OrthoDB" id="9763189at2"/>
<evidence type="ECO:0000256" key="3">
    <source>
        <dbReference type="ARBA" id="ARBA00022840"/>
    </source>
</evidence>
<dbReference type="InterPro" id="IPR016185">
    <property type="entry name" value="PreATP-grasp_dom_sf"/>
</dbReference>
<keyword evidence="9" id="KW-1185">Reference proteome</keyword>
<proteinExistence type="predicted"/>
<protein>
    <submittedName>
        <fullName evidence="8">Methylcrotonyl-CoA carboxylase subunit</fullName>
    </submittedName>
</protein>
<dbReference type="SUPFAM" id="SSF52440">
    <property type="entry name" value="PreATP-grasp domain"/>
    <property type="match status" value="1"/>
</dbReference>
<evidence type="ECO:0000259" key="7">
    <source>
        <dbReference type="PROSITE" id="PS50979"/>
    </source>
</evidence>
<dbReference type="PANTHER" id="PTHR18866:SF33">
    <property type="entry name" value="METHYLCROTONOYL-COA CARBOXYLASE SUBUNIT ALPHA, MITOCHONDRIAL-RELATED"/>
    <property type="match status" value="1"/>
</dbReference>
<feature type="domain" description="ATP-grasp" evidence="6">
    <location>
        <begin position="126"/>
        <end position="322"/>
    </location>
</feature>
<evidence type="ECO:0000313" key="8">
    <source>
        <dbReference type="EMBL" id="ORE88498.1"/>
    </source>
</evidence>
<dbReference type="InterPro" id="IPR011054">
    <property type="entry name" value="Rudment_hybrid_motif"/>
</dbReference>
<evidence type="ECO:0000256" key="5">
    <source>
        <dbReference type="PROSITE-ProRule" id="PRU00409"/>
    </source>
</evidence>
<organism evidence="8 9">
    <name type="scientific">Oceanococcus atlanticus</name>
    <dbReference type="NCBI Taxonomy" id="1317117"/>
    <lineage>
        <taxon>Bacteria</taxon>
        <taxon>Pseudomonadati</taxon>
        <taxon>Pseudomonadota</taxon>
        <taxon>Gammaproteobacteria</taxon>
        <taxon>Chromatiales</taxon>
        <taxon>Oceanococcaceae</taxon>
        <taxon>Oceanococcus</taxon>
    </lineage>
</organism>
<dbReference type="InterPro" id="IPR011761">
    <property type="entry name" value="ATP-grasp"/>
</dbReference>
<accession>A0A1Y1SFY5</accession>